<dbReference type="OrthoDB" id="9947953at2"/>
<dbReference type="RefSeq" id="WP_075005729.1">
    <property type="nucleotide sequence ID" value="NZ_FOAP01000003.1"/>
</dbReference>
<evidence type="ECO:0000313" key="2">
    <source>
        <dbReference type="EMBL" id="SEK93228.1"/>
    </source>
</evidence>
<proteinExistence type="predicted"/>
<feature type="signal peptide" evidence="1">
    <location>
        <begin position="1"/>
        <end position="19"/>
    </location>
</feature>
<protein>
    <recommendedName>
        <fullName evidence="4">Lysozyme inhibitor LprI N-terminal domain-containing protein</fullName>
    </recommendedName>
</protein>
<keyword evidence="3" id="KW-1185">Reference proteome</keyword>
<organism evidence="2 3">
    <name type="scientific">Stigmatella aurantiaca</name>
    <dbReference type="NCBI Taxonomy" id="41"/>
    <lineage>
        <taxon>Bacteria</taxon>
        <taxon>Pseudomonadati</taxon>
        <taxon>Myxococcota</taxon>
        <taxon>Myxococcia</taxon>
        <taxon>Myxococcales</taxon>
        <taxon>Cystobacterineae</taxon>
        <taxon>Archangiaceae</taxon>
        <taxon>Stigmatella</taxon>
    </lineage>
</organism>
<reference evidence="3" key="1">
    <citation type="submission" date="2016-10" db="EMBL/GenBank/DDBJ databases">
        <authorList>
            <person name="Varghese N."/>
            <person name="Submissions S."/>
        </authorList>
    </citation>
    <scope>NUCLEOTIDE SEQUENCE [LARGE SCALE GENOMIC DNA]</scope>
    <source>
        <strain evidence="3">DSM 17044</strain>
    </source>
</reference>
<accession>A0A1H7L2L0</accession>
<dbReference type="Proteomes" id="UP000182719">
    <property type="component" value="Unassembled WGS sequence"/>
</dbReference>
<sequence>MFPLAVVLAVLAAPPPAVTAWAQQACPLPKGEAASNAEFKAQQAERVACLERAMNRELDKVLRPLKKKDAGAFEALMGLQADFQRWAREACATLEDARWIHLHAGARSMGTSYGSAERECLQAQYAWRGFFAEGWSRGEWMALFSVLEASARHGARRQEALAQYTERVAAAARRAPVKASPQDSPARALTPEEWTRYLSRLSRISHVPQALAGRQCALMPKPSTSCPPLLMAGFMDPLDFQEVLGAPADTR</sequence>
<dbReference type="EMBL" id="FOAP01000003">
    <property type="protein sequence ID" value="SEK93228.1"/>
    <property type="molecule type" value="Genomic_DNA"/>
</dbReference>
<feature type="chain" id="PRO_5010350768" description="Lysozyme inhibitor LprI N-terminal domain-containing protein" evidence="1">
    <location>
        <begin position="20"/>
        <end position="251"/>
    </location>
</feature>
<evidence type="ECO:0008006" key="4">
    <source>
        <dbReference type="Google" id="ProtNLM"/>
    </source>
</evidence>
<evidence type="ECO:0000256" key="1">
    <source>
        <dbReference type="SAM" id="SignalP"/>
    </source>
</evidence>
<keyword evidence="1" id="KW-0732">Signal</keyword>
<name>A0A1H7L2L0_STIAU</name>
<evidence type="ECO:0000313" key="3">
    <source>
        <dbReference type="Proteomes" id="UP000182719"/>
    </source>
</evidence>
<dbReference type="AlphaFoldDB" id="A0A1H7L2L0"/>
<gene>
    <name evidence="2" type="ORF">SAMN05444354_103102</name>
</gene>